<dbReference type="EMBL" id="BDSP01000225">
    <property type="protein sequence ID" value="GAX25504.1"/>
    <property type="molecule type" value="Genomic_DNA"/>
</dbReference>
<feature type="compositionally biased region" description="Basic and acidic residues" evidence="1">
    <location>
        <begin position="83"/>
        <end position="92"/>
    </location>
</feature>
<name>A0A1Z5KGQ6_FISSO</name>
<feature type="compositionally biased region" description="Polar residues" evidence="1">
    <location>
        <begin position="29"/>
        <end position="38"/>
    </location>
</feature>
<feature type="compositionally biased region" description="Polar residues" evidence="1">
    <location>
        <begin position="168"/>
        <end position="192"/>
    </location>
</feature>
<evidence type="ECO:0000313" key="2">
    <source>
        <dbReference type="EMBL" id="GAX25504.1"/>
    </source>
</evidence>
<sequence>MTVRPKAASNSLTRIAQESSPKLRDGTLSLRTETTAPSSDEEISPGKQQFRVKVKVRKGAADQMDHHRSLNALELEKVIRNLHKTERPEKKSSPKSVSSERNSQLNRTLERFHQSSPDGLNLENYENMARRGSIRQNTQKRSGSVSRRRSATSRDRSRERSTRTSRTLQDLPTTPRSKKSSVSQAGQETSLSPPRKPRVAKETQTPRGVTPRRTSTKVSPSANRTTSRRPSARVQPMEPKERRAVSRTRSNHFEDFKPADVIFPDPWTDVRSSRPSDSRVNNLVLQSGIITAGQLQQLLDAGFTFNGPEFLDAFP</sequence>
<dbReference type="InParanoid" id="A0A1Z5KGQ6"/>
<proteinExistence type="predicted"/>
<organism evidence="2 3">
    <name type="scientific">Fistulifera solaris</name>
    <name type="common">Oleaginous diatom</name>
    <dbReference type="NCBI Taxonomy" id="1519565"/>
    <lineage>
        <taxon>Eukaryota</taxon>
        <taxon>Sar</taxon>
        <taxon>Stramenopiles</taxon>
        <taxon>Ochrophyta</taxon>
        <taxon>Bacillariophyta</taxon>
        <taxon>Bacillariophyceae</taxon>
        <taxon>Bacillariophycidae</taxon>
        <taxon>Naviculales</taxon>
        <taxon>Naviculaceae</taxon>
        <taxon>Fistulifera</taxon>
    </lineage>
</organism>
<reference evidence="2 3" key="1">
    <citation type="journal article" date="2015" name="Plant Cell">
        <title>Oil accumulation by the oleaginous diatom Fistulifera solaris as revealed by the genome and transcriptome.</title>
        <authorList>
            <person name="Tanaka T."/>
            <person name="Maeda Y."/>
            <person name="Veluchamy A."/>
            <person name="Tanaka M."/>
            <person name="Abida H."/>
            <person name="Marechal E."/>
            <person name="Bowler C."/>
            <person name="Muto M."/>
            <person name="Sunaga Y."/>
            <person name="Tanaka M."/>
            <person name="Yoshino T."/>
            <person name="Taniguchi T."/>
            <person name="Fukuda Y."/>
            <person name="Nemoto M."/>
            <person name="Matsumoto M."/>
            <person name="Wong P.S."/>
            <person name="Aburatani S."/>
            <person name="Fujibuchi W."/>
        </authorList>
    </citation>
    <scope>NUCLEOTIDE SEQUENCE [LARGE SCALE GENOMIC DNA]</scope>
    <source>
        <strain evidence="2 3">JPCC DA0580</strain>
    </source>
</reference>
<feature type="compositionally biased region" description="Basic and acidic residues" evidence="1">
    <location>
        <begin position="152"/>
        <end position="162"/>
    </location>
</feature>
<feature type="compositionally biased region" description="Low complexity" evidence="1">
    <location>
        <begin position="94"/>
        <end position="103"/>
    </location>
</feature>
<protein>
    <submittedName>
        <fullName evidence="2">Uncharacterized protein</fullName>
    </submittedName>
</protein>
<feature type="region of interest" description="Disordered" evidence="1">
    <location>
        <begin position="83"/>
        <end position="248"/>
    </location>
</feature>
<dbReference type="Proteomes" id="UP000198406">
    <property type="component" value="Unassembled WGS sequence"/>
</dbReference>
<keyword evidence="3" id="KW-1185">Reference proteome</keyword>
<accession>A0A1Z5KGQ6</accession>
<comment type="caution">
    <text evidence="2">The sequence shown here is derived from an EMBL/GenBank/DDBJ whole genome shotgun (WGS) entry which is preliminary data.</text>
</comment>
<evidence type="ECO:0000256" key="1">
    <source>
        <dbReference type="SAM" id="MobiDB-lite"/>
    </source>
</evidence>
<feature type="compositionally biased region" description="Basic and acidic residues" evidence="1">
    <location>
        <begin position="59"/>
        <end position="69"/>
    </location>
</feature>
<feature type="region of interest" description="Disordered" evidence="1">
    <location>
        <begin position="1"/>
        <end position="69"/>
    </location>
</feature>
<gene>
    <name evidence="2" type="ORF">FisN_12Lh041</name>
</gene>
<evidence type="ECO:0000313" key="3">
    <source>
        <dbReference type="Proteomes" id="UP000198406"/>
    </source>
</evidence>
<feature type="compositionally biased region" description="Polar residues" evidence="1">
    <location>
        <begin position="202"/>
        <end position="225"/>
    </location>
</feature>
<dbReference type="AlphaFoldDB" id="A0A1Z5KGQ6"/>
<feature type="compositionally biased region" description="Polar residues" evidence="1">
    <location>
        <begin position="8"/>
        <end position="20"/>
    </location>
</feature>